<organism evidence="1 2">
    <name type="scientific">Anaplasma phagocytophilum str. ApMUC09</name>
    <dbReference type="NCBI Taxonomy" id="1359152"/>
    <lineage>
        <taxon>Bacteria</taxon>
        <taxon>Pseudomonadati</taxon>
        <taxon>Pseudomonadota</taxon>
        <taxon>Alphaproteobacteria</taxon>
        <taxon>Rickettsiales</taxon>
        <taxon>Anaplasmataceae</taxon>
        <taxon>Anaplasma</taxon>
        <taxon>phagocytophilum group</taxon>
    </lineage>
</organism>
<evidence type="ECO:0000313" key="1">
    <source>
        <dbReference type="EMBL" id="KJV64626.1"/>
    </source>
</evidence>
<proteinExistence type="predicted"/>
<gene>
    <name evidence="1" type="ORF">APHMUC_0740</name>
</gene>
<evidence type="ECO:0000313" key="2">
    <source>
        <dbReference type="Proteomes" id="UP000033441"/>
    </source>
</evidence>
<comment type="caution">
    <text evidence="1">The sequence shown here is derived from an EMBL/GenBank/DDBJ whole genome shotgun (WGS) entry which is preliminary data.</text>
</comment>
<sequence>MRTVVFIGCHPFPTRRTVDRTKASIYVESKSEGEKSTKDVYYNAAC</sequence>
<reference evidence="1 2" key="1">
    <citation type="submission" date="2015-02" db="EMBL/GenBank/DDBJ databases">
        <title>Genome Sequencing of Rickettsiales.</title>
        <authorList>
            <person name="Daugherty S.C."/>
            <person name="Su Q."/>
            <person name="Abolude K."/>
            <person name="Beier-Sexton M."/>
            <person name="Carlyon J.A."/>
            <person name="Carter R."/>
            <person name="Day N.P."/>
            <person name="Dumler S.J."/>
            <person name="Dyachenko V."/>
            <person name="Godinez A."/>
            <person name="Kurtti T.J."/>
            <person name="Lichay M."/>
            <person name="Mullins K.E."/>
            <person name="Ott S."/>
            <person name="Pappas-Brown V."/>
            <person name="Paris D.H."/>
            <person name="Patel P."/>
            <person name="Richards A.L."/>
            <person name="Sadzewicz L."/>
            <person name="Sears K."/>
            <person name="Seidman D."/>
            <person name="Sengamalay N."/>
            <person name="Stenos J."/>
            <person name="Tallon L.J."/>
            <person name="Vincent G."/>
            <person name="Fraser C.M."/>
            <person name="Munderloh U."/>
            <person name="Dunning-Hotopp J.C."/>
        </authorList>
    </citation>
    <scope>NUCLEOTIDE SEQUENCE [LARGE SCALE GENOMIC DNA]</scope>
    <source>
        <strain evidence="1 2">ApMUC09</strain>
    </source>
</reference>
<dbReference type="PATRIC" id="fig|1359152.3.peg.781"/>
<protein>
    <submittedName>
        <fullName evidence="1">Uncharacterized protein</fullName>
    </submittedName>
</protein>
<dbReference type="Proteomes" id="UP000033441">
    <property type="component" value="Unassembled WGS sequence"/>
</dbReference>
<dbReference type="AlphaFoldDB" id="A0A0F3NA85"/>
<name>A0A0F3NA85_ANAPH</name>
<accession>A0A0F3NA85</accession>
<dbReference type="EMBL" id="LANV01000001">
    <property type="protein sequence ID" value="KJV64626.1"/>
    <property type="molecule type" value="Genomic_DNA"/>
</dbReference>